<keyword evidence="1" id="KW-1133">Transmembrane helix</keyword>
<evidence type="ECO:0000256" key="1">
    <source>
        <dbReference type="SAM" id="Phobius"/>
    </source>
</evidence>
<evidence type="ECO:0000313" key="2">
    <source>
        <dbReference type="EMBL" id="DAD99243.1"/>
    </source>
</evidence>
<keyword evidence="1" id="KW-0812">Transmembrane</keyword>
<dbReference type="EMBL" id="BK015278">
    <property type="protein sequence ID" value="DAD99243.1"/>
    <property type="molecule type" value="Genomic_DNA"/>
</dbReference>
<accession>A0A8S5NZ61</accession>
<organism evidence="2">
    <name type="scientific">Myoviridae sp. ctj994</name>
    <dbReference type="NCBI Taxonomy" id="2825160"/>
    <lineage>
        <taxon>Viruses</taxon>
        <taxon>Duplodnaviria</taxon>
        <taxon>Heunggongvirae</taxon>
        <taxon>Uroviricota</taxon>
        <taxon>Caudoviricetes</taxon>
    </lineage>
</organism>
<name>A0A8S5NZ61_9CAUD</name>
<proteinExistence type="predicted"/>
<reference evidence="2" key="1">
    <citation type="journal article" date="2021" name="Proc. Natl. Acad. Sci. U.S.A.">
        <title>A Catalog of Tens of Thousands of Viruses from Human Metagenomes Reveals Hidden Associations with Chronic Diseases.</title>
        <authorList>
            <person name="Tisza M.J."/>
            <person name="Buck C.B."/>
        </authorList>
    </citation>
    <scope>NUCLEOTIDE SEQUENCE</scope>
    <source>
        <strain evidence="2">Ctj994</strain>
    </source>
</reference>
<keyword evidence="1" id="KW-0472">Membrane</keyword>
<sequence length="32" mass="3728">MNYIDVICVLFILFVMAACIMFYGGLVWVLIR</sequence>
<feature type="transmembrane region" description="Helical" evidence="1">
    <location>
        <begin position="6"/>
        <end position="31"/>
    </location>
</feature>
<protein>
    <submittedName>
        <fullName evidence="2">Membrane MotB of proton-channel complex MotA/MotB</fullName>
    </submittedName>
</protein>